<protein>
    <submittedName>
        <fullName evidence="3">Uncharacterized protein</fullName>
    </submittedName>
</protein>
<feature type="coiled-coil region" evidence="1">
    <location>
        <begin position="704"/>
        <end position="731"/>
    </location>
</feature>
<feature type="region of interest" description="Disordered" evidence="2">
    <location>
        <begin position="215"/>
        <end position="239"/>
    </location>
</feature>
<feature type="region of interest" description="Disordered" evidence="2">
    <location>
        <begin position="661"/>
        <end position="685"/>
    </location>
</feature>
<keyword evidence="4" id="KW-1185">Reference proteome</keyword>
<accession>A0AAD5WSL1</accession>
<organism evidence="3 4">
    <name type="scientific">Zalerion maritima</name>
    <dbReference type="NCBI Taxonomy" id="339359"/>
    <lineage>
        <taxon>Eukaryota</taxon>
        <taxon>Fungi</taxon>
        <taxon>Dikarya</taxon>
        <taxon>Ascomycota</taxon>
        <taxon>Pezizomycotina</taxon>
        <taxon>Sordariomycetes</taxon>
        <taxon>Lulworthiomycetidae</taxon>
        <taxon>Lulworthiales</taxon>
        <taxon>Lulworthiaceae</taxon>
        <taxon>Zalerion</taxon>
    </lineage>
</organism>
<feature type="coiled-coil region" evidence="1">
    <location>
        <begin position="333"/>
        <end position="425"/>
    </location>
</feature>
<dbReference type="EMBL" id="JAKWBI020000166">
    <property type="protein sequence ID" value="KAJ2900746.1"/>
    <property type="molecule type" value="Genomic_DNA"/>
</dbReference>
<comment type="caution">
    <text evidence="3">The sequence shown here is derived from an EMBL/GenBank/DDBJ whole genome shotgun (WGS) entry which is preliminary data.</text>
</comment>
<proteinExistence type="predicted"/>
<evidence type="ECO:0000313" key="3">
    <source>
        <dbReference type="EMBL" id="KAJ2900746.1"/>
    </source>
</evidence>
<evidence type="ECO:0000313" key="4">
    <source>
        <dbReference type="Proteomes" id="UP001201980"/>
    </source>
</evidence>
<gene>
    <name evidence="3" type="ORF">MKZ38_002237</name>
</gene>
<dbReference type="Proteomes" id="UP001201980">
    <property type="component" value="Unassembled WGS sequence"/>
</dbReference>
<feature type="compositionally biased region" description="Low complexity" evidence="2">
    <location>
        <begin position="661"/>
        <end position="679"/>
    </location>
</feature>
<feature type="compositionally biased region" description="Basic and acidic residues" evidence="2">
    <location>
        <begin position="226"/>
        <end position="237"/>
    </location>
</feature>
<sequence>MAGASEDGLDDQGRPIANVLQKLPGFSFPASLPVYSIGGTRDFFVSRRFDCNGSPPSTPNILVSRNLVVLFRAIIHYAEFHSCLDYHLFFQHIFQDCFPDLKNPELLPQIATLTRESRHLFLSSASNSGNTTYETSPLADLVDRYHQLVATGSDPLVSRRSHPTPDALGRAWDMKRCELKQILKDNISSLFDPSIAHLVPGTPSPVLGDSTKIPCPEPTQKAESCGVKRERGPEVERPRKKRSDLLRGLIDLEEEEDGIRNEVNDIKQRLPRIESTIEARISDIESRIPKAAPVDHDAYKRKTEDVLQQMLALLNSYQETCKTEEASHRRWMADEAVAHKKRLSEEAAAHKRRLSEAAASQKKRLLVEEELRRTQAEQEAILHQHRIDEMEAAFKEHLSQLQAAVREATSKNQAADERLREACSKYQAVDEMTQSLDAKMKAMSDSVAENLSTHTTTLQKAGGHESKTLRTLMKTLTKDAEEQGNIMIGRIEQAEKRTQALRSNDYKMKSSGWESKMQAWNTKLEEKQKEILRNIDMESSKYAQDRESHDSLESRVQKMEESHSKNVQTLSNFSEMLDPAIKAIEEVKNLSPRVTNLEGRVTILQSKGAIGARVPHNTEGAEKALRDRQQEFERTIHDWALHLIESRVDSGIKNAVASLPPTGGVSSSSGEVASNSPSGKAPPTSVAEVHAEIVWETKTRVSHIRKLDENFKQVRDRQERHSKRLLELEKQVVEKAASLKSDRPSKLVEELSQGAFLEKVAEASAAAASASASASSASITAASANASAKACHEAISGMQKGMEEHDEKLQDQARRLGECEGQNEVINEMGTDNQAIINRHVNSINNMTKKLCDHHTKLSKLELRGYL</sequence>
<evidence type="ECO:0000256" key="2">
    <source>
        <dbReference type="SAM" id="MobiDB-lite"/>
    </source>
</evidence>
<keyword evidence="1" id="KW-0175">Coiled coil</keyword>
<name>A0AAD5WSL1_9PEZI</name>
<reference evidence="3" key="1">
    <citation type="submission" date="2022-07" db="EMBL/GenBank/DDBJ databases">
        <title>Draft genome sequence of Zalerion maritima ATCC 34329, a (micro)plastics degrading marine fungus.</title>
        <authorList>
            <person name="Paco A."/>
            <person name="Goncalves M.F.M."/>
            <person name="Rocha-Santos T.A.P."/>
            <person name="Alves A."/>
        </authorList>
    </citation>
    <scope>NUCLEOTIDE SEQUENCE</scope>
    <source>
        <strain evidence="3">ATCC 34329</strain>
    </source>
</reference>
<evidence type="ECO:0000256" key="1">
    <source>
        <dbReference type="SAM" id="Coils"/>
    </source>
</evidence>
<dbReference type="AlphaFoldDB" id="A0AAD5WSL1"/>